<dbReference type="EMBL" id="KK120751">
    <property type="protein sequence ID" value="KFM78959.1"/>
    <property type="molecule type" value="Genomic_DNA"/>
</dbReference>
<keyword evidence="2" id="KW-1185">Reference proteome</keyword>
<sequence length="59" mass="6979">MYTTDKMSIRWQEWELKKEILMPCSPCKSFGRRGERVGRESKTVTITASSEVRRVHFQS</sequence>
<protein>
    <submittedName>
        <fullName evidence="1">Uncharacterized protein</fullName>
    </submittedName>
</protein>
<dbReference type="AlphaFoldDB" id="A0A087UNM0"/>
<name>A0A087UNM0_STEMI</name>
<reference evidence="1 2" key="1">
    <citation type="submission" date="2013-11" db="EMBL/GenBank/DDBJ databases">
        <title>Genome sequencing of Stegodyphus mimosarum.</title>
        <authorList>
            <person name="Bechsgaard J."/>
        </authorList>
    </citation>
    <scope>NUCLEOTIDE SEQUENCE [LARGE SCALE GENOMIC DNA]</scope>
</reference>
<evidence type="ECO:0000313" key="1">
    <source>
        <dbReference type="EMBL" id="KFM78959.1"/>
    </source>
</evidence>
<accession>A0A087UNM0</accession>
<evidence type="ECO:0000313" key="2">
    <source>
        <dbReference type="Proteomes" id="UP000054359"/>
    </source>
</evidence>
<feature type="non-terminal residue" evidence="1">
    <location>
        <position position="59"/>
    </location>
</feature>
<gene>
    <name evidence="1" type="ORF">X975_26079</name>
</gene>
<dbReference type="Proteomes" id="UP000054359">
    <property type="component" value="Unassembled WGS sequence"/>
</dbReference>
<organism evidence="1 2">
    <name type="scientific">Stegodyphus mimosarum</name>
    <name type="common">African social velvet spider</name>
    <dbReference type="NCBI Taxonomy" id="407821"/>
    <lineage>
        <taxon>Eukaryota</taxon>
        <taxon>Metazoa</taxon>
        <taxon>Ecdysozoa</taxon>
        <taxon>Arthropoda</taxon>
        <taxon>Chelicerata</taxon>
        <taxon>Arachnida</taxon>
        <taxon>Araneae</taxon>
        <taxon>Araneomorphae</taxon>
        <taxon>Entelegynae</taxon>
        <taxon>Eresoidea</taxon>
        <taxon>Eresidae</taxon>
        <taxon>Stegodyphus</taxon>
    </lineage>
</organism>
<proteinExistence type="predicted"/>